<comment type="function">
    <text evidence="1">Could be involved in insertion of integral membrane proteins into the membrane.</text>
</comment>
<dbReference type="Proteomes" id="UP001519305">
    <property type="component" value="Unassembled WGS sequence"/>
</dbReference>
<dbReference type="Pfam" id="PF01809">
    <property type="entry name" value="YidD"/>
    <property type="match status" value="1"/>
</dbReference>
<keyword evidence="1" id="KW-1003">Cell membrane</keyword>
<name>A0ABS4U580_9CORY</name>
<comment type="caution">
    <text evidence="2">The sequence shown here is derived from an EMBL/GenBank/DDBJ whole genome shotgun (WGS) entry which is preliminary data.</text>
</comment>
<dbReference type="PANTHER" id="PTHR33383:SF1">
    <property type="entry name" value="MEMBRANE PROTEIN INSERTION EFFICIENCY FACTOR-RELATED"/>
    <property type="match status" value="1"/>
</dbReference>
<accession>A0ABS4U580</accession>
<evidence type="ECO:0000313" key="2">
    <source>
        <dbReference type="EMBL" id="MBP2331374.1"/>
    </source>
</evidence>
<dbReference type="HAMAP" id="MF_00386">
    <property type="entry name" value="UPF0161_YidD"/>
    <property type="match status" value="1"/>
</dbReference>
<comment type="similarity">
    <text evidence="1">Belongs to the UPF0161 family.</text>
</comment>
<evidence type="ECO:0000256" key="1">
    <source>
        <dbReference type="HAMAP-Rule" id="MF_00386"/>
    </source>
</evidence>
<keyword evidence="3" id="KW-1185">Reference proteome</keyword>
<dbReference type="EMBL" id="JAGINY010000001">
    <property type="protein sequence ID" value="MBP2331374.1"/>
    <property type="molecule type" value="Genomic_DNA"/>
</dbReference>
<evidence type="ECO:0000313" key="3">
    <source>
        <dbReference type="Proteomes" id="UP001519305"/>
    </source>
</evidence>
<protein>
    <recommendedName>
        <fullName evidence="1">Putative membrane protein insertion efficiency factor</fullName>
    </recommendedName>
</protein>
<sequence>MCARHSHELPDAEDRGPATRLVERAILFYRRRISPAKATGSCRFEPTCSAYGLEAVRRYGAIGGLWLTFLRIVRCAPWHPGGWDPVPRTYPGLGTWWRKMHG</sequence>
<dbReference type="NCBIfam" id="TIGR00278">
    <property type="entry name" value="membrane protein insertion efficiency factor YidD"/>
    <property type="match status" value="1"/>
</dbReference>
<dbReference type="InterPro" id="IPR002696">
    <property type="entry name" value="Membr_insert_effic_factor_YidD"/>
</dbReference>
<gene>
    <name evidence="2" type="ORF">JOF33_000073</name>
</gene>
<proteinExistence type="inferred from homology"/>
<dbReference type="RefSeq" id="WP_083291200.1">
    <property type="nucleotide sequence ID" value="NZ_CP047357.1"/>
</dbReference>
<reference evidence="2 3" key="1">
    <citation type="submission" date="2021-03" db="EMBL/GenBank/DDBJ databases">
        <title>Sequencing the genomes of 1000 actinobacteria strains.</title>
        <authorList>
            <person name="Klenk H.-P."/>
        </authorList>
    </citation>
    <scope>NUCLEOTIDE SEQUENCE [LARGE SCALE GENOMIC DNA]</scope>
    <source>
        <strain evidence="2 3">DSM 44506</strain>
    </source>
</reference>
<dbReference type="SMART" id="SM01234">
    <property type="entry name" value="Haemolytic"/>
    <property type="match status" value="1"/>
</dbReference>
<dbReference type="PANTHER" id="PTHR33383">
    <property type="entry name" value="MEMBRANE PROTEIN INSERTION EFFICIENCY FACTOR-RELATED"/>
    <property type="match status" value="1"/>
</dbReference>
<organism evidence="2 3">
    <name type="scientific">Corynebacterium freneyi</name>
    <dbReference type="NCBI Taxonomy" id="134034"/>
    <lineage>
        <taxon>Bacteria</taxon>
        <taxon>Bacillati</taxon>
        <taxon>Actinomycetota</taxon>
        <taxon>Actinomycetes</taxon>
        <taxon>Mycobacteriales</taxon>
        <taxon>Corynebacteriaceae</taxon>
        <taxon>Corynebacterium</taxon>
    </lineage>
</organism>
<comment type="subcellular location">
    <subcellularLocation>
        <location evidence="1">Cell membrane</location>
        <topology evidence="1">Peripheral membrane protein</topology>
        <orientation evidence="1">Cytoplasmic side</orientation>
    </subcellularLocation>
</comment>
<keyword evidence="1" id="KW-0472">Membrane</keyword>